<dbReference type="AlphaFoldDB" id="A0A6P4YAV9"/>
<evidence type="ECO:0000256" key="1">
    <source>
        <dbReference type="ARBA" id="ARBA00022837"/>
    </source>
</evidence>
<dbReference type="OrthoDB" id="10037098at2759"/>
<dbReference type="CDD" id="cd00051">
    <property type="entry name" value="EFh"/>
    <property type="match status" value="1"/>
</dbReference>
<dbReference type="InterPro" id="IPR011992">
    <property type="entry name" value="EF-hand-dom_pair"/>
</dbReference>
<feature type="domain" description="EF-hand" evidence="2">
    <location>
        <begin position="1"/>
        <end position="31"/>
    </location>
</feature>
<dbReference type="Pfam" id="PF13499">
    <property type="entry name" value="EF-hand_7"/>
    <property type="match status" value="1"/>
</dbReference>
<dbReference type="GO" id="GO:0005509">
    <property type="term" value="F:calcium ion binding"/>
    <property type="evidence" value="ECO:0007669"/>
    <property type="project" value="InterPro"/>
</dbReference>
<dbReference type="InterPro" id="IPR002048">
    <property type="entry name" value="EF_hand_dom"/>
</dbReference>
<organism evidence="3 4">
    <name type="scientific">Branchiostoma belcheri</name>
    <name type="common">Amphioxus</name>
    <dbReference type="NCBI Taxonomy" id="7741"/>
    <lineage>
        <taxon>Eukaryota</taxon>
        <taxon>Metazoa</taxon>
        <taxon>Chordata</taxon>
        <taxon>Cephalochordata</taxon>
        <taxon>Leptocardii</taxon>
        <taxon>Amphioxiformes</taxon>
        <taxon>Branchiostomatidae</taxon>
        <taxon>Branchiostoma</taxon>
    </lineage>
</organism>
<dbReference type="PROSITE" id="PS50222">
    <property type="entry name" value="EF_HAND_2"/>
    <property type="match status" value="2"/>
</dbReference>
<evidence type="ECO:0000259" key="2">
    <source>
        <dbReference type="PROSITE" id="PS50222"/>
    </source>
</evidence>
<dbReference type="Proteomes" id="UP000515135">
    <property type="component" value="Unplaced"/>
</dbReference>
<keyword evidence="3" id="KW-1185">Reference proteome</keyword>
<dbReference type="Gene3D" id="1.10.238.10">
    <property type="entry name" value="EF-hand"/>
    <property type="match status" value="1"/>
</dbReference>
<accession>A0A6P4YAV9</accession>
<name>A0A6P4YAV9_BRABE</name>
<protein>
    <submittedName>
        <fullName evidence="4">Probable calcium-binding protein CML27 isoform X2</fullName>
    </submittedName>
</protein>
<dbReference type="SMART" id="SM00054">
    <property type="entry name" value="EFh"/>
    <property type="match status" value="3"/>
</dbReference>
<dbReference type="GeneID" id="109467914"/>
<dbReference type="PROSITE" id="PS00018">
    <property type="entry name" value="EF_HAND_1"/>
    <property type="match status" value="2"/>
</dbReference>
<reference evidence="4" key="1">
    <citation type="submission" date="2025-08" db="UniProtKB">
        <authorList>
            <consortium name="RefSeq"/>
        </authorList>
    </citation>
    <scope>IDENTIFICATION</scope>
    <source>
        <tissue evidence="4">Gonad</tissue>
    </source>
</reference>
<dbReference type="SUPFAM" id="SSF47473">
    <property type="entry name" value="EF-hand"/>
    <property type="match status" value="1"/>
</dbReference>
<proteinExistence type="predicted"/>
<keyword evidence="1" id="KW-0106">Calcium</keyword>
<gene>
    <name evidence="4" type="primary">LOC109467914</name>
</gene>
<feature type="domain" description="EF-hand" evidence="2">
    <location>
        <begin position="65"/>
        <end position="100"/>
    </location>
</feature>
<evidence type="ECO:0000313" key="3">
    <source>
        <dbReference type="Proteomes" id="UP000515135"/>
    </source>
</evidence>
<dbReference type="RefSeq" id="XP_019621608.1">
    <property type="nucleotide sequence ID" value="XM_019766049.1"/>
</dbReference>
<evidence type="ECO:0000313" key="4">
    <source>
        <dbReference type="RefSeq" id="XP_019621608.1"/>
    </source>
</evidence>
<dbReference type="InterPro" id="IPR018247">
    <property type="entry name" value="EF_Hand_1_Ca_BS"/>
</dbReference>
<sequence>MDQIFDMYDKNADGTIDASELEAALKMAGISASGRFVQMVKERCDANSDGKLTKDEFVKTLQIFQEIAEFIAFFTSADTDGSKTMSFTEMETKAIAFYMTNEGTRVDRYVFEAGTRNAQQLRCSWNGDPDKEMKLEEFLDIMYADRLLNLETQ</sequence>